<proteinExistence type="predicted"/>
<gene>
    <name evidence="1" type="ORF">EVAR_70255_1</name>
</gene>
<evidence type="ECO:0000313" key="2">
    <source>
        <dbReference type="Proteomes" id="UP000299102"/>
    </source>
</evidence>
<name>A0A4C2A2P8_EUMVA</name>
<dbReference type="Proteomes" id="UP000299102">
    <property type="component" value="Unassembled WGS sequence"/>
</dbReference>
<comment type="caution">
    <text evidence="1">The sequence shown here is derived from an EMBL/GenBank/DDBJ whole genome shotgun (WGS) entry which is preliminary data.</text>
</comment>
<keyword evidence="2" id="KW-1185">Reference proteome</keyword>
<reference evidence="1 2" key="1">
    <citation type="journal article" date="2019" name="Commun. Biol.">
        <title>The bagworm genome reveals a unique fibroin gene that provides high tensile strength.</title>
        <authorList>
            <person name="Kono N."/>
            <person name="Nakamura H."/>
            <person name="Ohtoshi R."/>
            <person name="Tomita M."/>
            <person name="Numata K."/>
            <person name="Arakawa K."/>
        </authorList>
    </citation>
    <scope>NUCLEOTIDE SEQUENCE [LARGE SCALE GENOMIC DNA]</scope>
</reference>
<organism evidence="1 2">
    <name type="scientific">Eumeta variegata</name>
    <name type="common">Bagworm moth</name>
    <name type="synonym">Eumeta japonica</name>
    <dbReference type="NCBI Taxonomy" id="151549"/>
    <lineage>
        <taxon>Eukaryota</taxon>
        <taxon>Metazoa</taxon>
        <taxon>Ecdysozoa</taxon>
        <taxon>Arthropoda</taxon>
        <taxon>Hexapoda</taxon>
        <taxon>Insecta</taxon>
        <taxon>Pterygota</taxon>
        <taxon>Neoptera</taxon>
        <taxon>Endopterygota</taxon>
        <taxon>Lepidoptera</taxon>
        <taxon>Glossata</taxon>
        <taxon>Ditrysia</taxon>
        <taxon>Tineoidea</taxon>
        <taxon>Psychidae</taxon>
        <taxon>Oiketicinae</taxon>
        <taxon>Eumeta</taxon>
    </lineage>
</organism>
<sequence length="132" mass="13464">MNPGADKQPADPRYVHTLPSFWRCLSTERAGAAVVAAAGRQSAESSSGAASPPAAAHKSRCSVLSSAGPYVITQCDGAARSTAGPGGRFRDRAGALTGASCPKNAIRAEDLTEKGPSVPFLWLVSLIAVTTP</sequence>
<protein>
    <submittedName>
        <fullName evidence="1">Uncharacterized protein</fullName>
    </submittedName>
</protein>
<dbReference type="EMBL" id="BGZK01002600">
    <property type="protein sequence ID" value="GBP95231.1"/>
    <property type="molecule type" value="Genomic_DNA"/>
</dbReference>
<evidence type="ECO:0000313" key="1">
    <source>
        <dbReference type="EMBL" id="GBP95231.1"/>
    </source>
</evidence>
<accession>A0A4C2A2P8</accession>
<dbReference type="AlphaFoldDB" id="A0A4C2A2P8"/>